<dbReference type="PANTHER" id="PTHR12224:SF0">
    <property type="entry name" value="BETA-1,4-MANNOSYL-GLYCOPROTEIN 4-BETA-N-ACETYLGLUCOSAMINYLTRANSFERASE"/>
    <property type="match status" value="1"/>
</dbReference>
<evidence type="ECO:0008006" key="2">
    <source>
        <dbReference type="Google" id="ProtNLM"/>
    </source>
</evidence>
<dbReference type="PANTHER" id="PTHR12224">
    <property type="entry name" value="BETA-1,4-MANNOSYL-GLYCOPROTEIN BETA-1,4-N-ACETYLGLUCOSAMINYL-TRANSFERASE"/>
    <property type="match status" value="1"/>
</dbReference>
<protein>
    <recommendedName>
        <fullName evidence="2">Glycosyltransferase</fullName>
    </recommendedName>
</protein>
<name>A0A6C0JJ14_9ZZZZ</name>
<dbReference type="GO" id="GO:0006044">
    <property type="term" value="P:N-acetylglucosamine metabolic process"/>
    <property type="evidence" value="ECO:0007669"/>
    <property type="project" value="TreeGrafter"/>
</dbReference>
<reference evidence="1" key="1">
    <citation type="journal article" date="2020" name="Nature">
        <title>Giant virus diversity and host interactions through global metagenomics.</title>
        <authorList>
            <person name="Schulz F."/>
            <person name="Roux S."/>
            <person name="Paez-Espino D."/>
            <person name="Jungbluth S."/>
            <person name="Walsh D.A."/>
            <person name="Denef V.J."/>
            <person name="McMahon K.D."/>
            <person name="Konstantinidis K.T."/>
            <person name="Eloe-Fadrosh E.A."/>
            <person name="Kyrpides N.C."/>
            <person name="Woyke T."/>
        </authorList>
    </citation>
    <scope>NUCLEOTIDE SEQUENCE</scope>
    <source>
        <strain evidence="1">GVMAG-M-3300027708-5</strain>
    </source>
</reference>
<accession>A0A6C0JJ14</accession>
<dbReference type="InterPro" id="IPR006813">
    <property type="entry name" value="Glyco_trans_17"/>
</dbReference>
<dbReference type="EMBL" id="MN740404">
    <property type="protein sequence ID" value="QHU04776.1"/>
    <property type="molecule type" value="Genomic_DNA"/>
</dbReference>
<sequence length="274" mass="32825">MKIIDCFTFYNELDLLRYRLAILDSYVDYFILVEATHSHTGIEKSCTYDDYKELFEEYQDKIIHIIVDDLPFKQPNINISKKQQWDNEIFQRNCIQRGIKQVKSRHGILEDDVLLISDVDEIPDPETLALIKTGEIKIDIQQLVQDFYYYNLTSKMAEKWCFAKAVSYKKYLELNIHFHDIRMYNRTNDCEKIEKGGWHLSYFGDKYFIRNKIQNFKHQQFNQEKYTDLDKIEERMNASIDLYERPGVKLNKKSTGDNDYLPPSYSSYLKNYIT</sequence>
<organism evidence="1">
    <name type="scientific">viral metagenome</name>
    <dbReference type="NCBI Taxonomy" id="1070528"/>
    <lineage>
        <taxon>unclassified sequences</taxon>
        <taxon>metagenomes</taxon>
        <taxon>organismal metagenomes</taxon>
    </lineage>
</organism>
<dbReference type="AlphaFoldDB" id="A0A6C0JJ14"/>
<dbReference type="GO" id="GO:0016020">
    <property type="term" value="C:membrane"/>
    <property type="evidence" value="ECO:0007669"/>
    <property type="project" value="InterPro"/>
</dbReference>
<dbReference type="Pfam" id="PF04724">
    <property type="entry name" value="Glyco_transf_17"/>
    <property type="match status" value="1"/>
</dbReference>
<proteinExistence type="predicted"/>
<dbReference type="GO" id="GO:0003830">
    <property type="term" value="F:beta-1,4-mannosylglycoprotein 4-beta-N-acetylglucosaminyltransferase activity"/>
    <property type="evidence" value="ECO:0007669"/>
    <property type="project" value="InterPro"/>
</dbReference>
<evidence type="ECO:0000313" key="1">
    <source>
        <dbReference type="EMBL" id="QHU04776.1"/>
    </source>
</evidence>